<evidence type="ECO:0000256" key="1">
    <source>
        <dbReference type="ARBA" id="ARBA00022598"/>
    </source>
</evidence>
<keyword evidence="7" id="KW-0464">Manganese</keyword>
<dbReference type="InterPro" id="IPR008225">
    <property type="entry name" value="F420-0_g-glutamyl_ligase"/>
</dbReference>
<keyword evidence="5" id="KW-0630">Potassium</keyword>
<dbReference type="Pfam" id="PF01996">
    <property type="entry name" value="F420_ligase"/>
    <property type="match status" value="1"/>
</dbReference>
<dbReference type="PANTHER" id="PTHR47917:SF2">
    <property type="entry name" value="COENZYME F420:L-GLUTAMATE LIGASE-LIKE DOMAIN-CONTAINING PROTEIN"/>
    <property type="match status" value="1"/>
</dbReference>
<dbReference type="AlphaFoldDB" id="A0A523BIJ5"/>
<sequence length="265" mass="29358">MISIFGIKTPLIKPGDDIVKIVLESIERNNLKILDKDILVFSAKIISTANGRILKLSDIIPSDKAKELSLIYDMDPRFVEVVLKEADMVIGGVKNALLTIKNGIIVANAGVDQSNAPPGYVVLWPEDPQKEAKILRNKFMEMGFDVCILITDSRVLPMRMGNSAIALGISGFKPIEDLRGMKDLYERPMRIKRLAIADNIASAALIVMGETSESIPVAIVRGAKVTYGDYDIEEAKIPIEECLIMHLFKKYLVNCKKGIENESRN</sequence>
<reference evidence="10 12" key="1">
    <citation type="journal article" date="2019" name="Nat. Microbiol.">
        <title>Expanding anaerobic alkane metabolism in the domain of Archaea.</title>
        <authorList>
            <person name="Wang Y."/>
            <person name="Wegener G."/>
            <person name="Hou J."/>
            <person name="Wang F."/>
            <person name="Xiao X."/>
        </authorList>
    </citation>
    <scope>NUCLEOTIDE SEQUENCE [LARGE SCALE GENOMIC DNA]</scope>
    <source>
        <strain evidence="10">WYZ-LMO11</strain>
    </source>
</reference>
<keyword evidence="4" id="KW-0460">Magnesium</keyword>
<accession>A0A523BIJ5</accession>
<dbReference type="SUPFAM" id="SSF144010">
    <property type="entry name" value="CofE-like"/>
    <property type="match status" value="1"/>
</dbReference>
<evidence type="ECO:0000256" key="2">
    <source>
        <dbReference type="ARBA" id="ARBA00022723"/>
    </source>
</evidence>
<dbReference type="EC" id="6.3.2.31" evidence="10"/>
<dbReference type="NCBIfam" id="TIGR01916">
    <property type="entry name" value="F420_cofE"/>
    <property type="match status" value="1"/>
</dbReference>
<dbReference type="Proteomes" id="UP000317265">
    <property type="component" value="Unassembled WGS sequence"/>
</dbReference>
<dbReference type="EMBL" id="QNVI01000009">
    <property type="protein sequence ID" value="TDA40350.1"/>
    <property type="molecule type" value="Genomic_DNA"/>
</dbReference>
<dbReference type="GO" id="GO:0005525">
    <property type="term" value="F:GTP binding"/>
    <property type="evidence" value="ECO:0007669"/>
    <property type="project" value="UniProtKB-KW"/>
</dbReference>
<keyword evidence="6" id="KW-0342">GTP-binding</keyword>
<dbReference type="PANTHER" id="PTHR47917">
    <property type="match status" value="1"/>
</dbReference>
<evidence type="ECO:0000256" key="4">
    <source>
        <dbReference type="ARBA" id="ARBA00022842"/>
    </source>
</evidence>
<dbReference type="Proteomes" id="UP000316080">
    <property type="component" value="Unassembled WGS sequence"/>
</dbReference>
<evidence type="ECO:0000313" key="11">
    <source>
        <dbReference type="Proteomes" id="UP000316080"/>
    </source>
</evidence>
<reference evidence="9 11" key="2">
    <citation type="journal article" date="2019" name="Nat. Microbiol.">
        <title>Wide diversity of methane and short-chain alkane metabolisms in uncultured archaea.</title>
        <authorList>
            <person name="Borrel G."/>
            <person name="Adam P.S."/>
            <person name="McKay L.J."/>
            <person name="Chen L.X."/>
            <person name="Sierra-Garcia I.N."/>
            <person name="Sieber C.M."/>
            <person name="Letourneur Q."/>
            <person name="Ghozlane A."/>
            <person name="Andersen G.L."/>
            <person name="Li W.J."/>
            <person name="Hallam S.J."/>
            <person name="Muyzer G."/>
            <person name="de Oliveira V.M."/>
            <person name="Inskeep W.P."/>
            <person name="Banfield J.F."/>
            <person name="Gribaldo S."/>
        </authorList>
    </citation>
    <scope>NUCLEOTIDE SEQUENCE [LARGE SCALE GENOMIC DNA]</scope>
    <source>
        <strain evidence="9">Verst-YHS</strain>
    </source>
</reference>
<dbReference type="Gene3D" id="3.90.1660.10">
    <property type="entry name" value="CofE-like domain"/>
    <property type="match status" value="1"/>
</dbReference>
<evidence type="ECO:0000256" key="7">
    <source>
        <dbReference type="ARBA" id="ARBA00023211"/>
    </source>
</evidence>
<keyword evidence="2" id="KW-0479">Metal-binding</keyword>
<evidence type="ECO:0000256" key="5">
    <source>
        <dbReference type="ARBA" id="ARBA00022958"/>
    </source>
</evidence>
<proteinExistence type="predicted"/>
<dbReference type="GO" id="GO:0052618">
    <property type="term" value="F:coenzyme F420-0:L-glutamate ligase activity"/>
    <property type="evidence" value="ECO:0007669"/>
    <property type="project" value="UniProtKB-EC"/>
</dbReference>
<organism evidence="10 12">
    <name type="scientific">Thermoproteota archaeon</name>
    <dbReference type="NCBI Taxonomy" id="2056631"/>
    <lineage>
        <taxon>Archaea</taxon>
        <taxon>Thermoproteota</taxon>
    </lineage>
</organism>
<dbReference type="GO" id="GO:0046872">
    <property type="term" value="F:metal ion binding"/>
    <property type="evidence" value="ECO:0007669"/>
    <property type="project" value="UniProtKB-KW"/>
</dbReference>
<dbReference type="InterPro" id="IPR002847">
    <property type="entry name" value="F420-0_gamma-glut_ligase-dom"/>
</dbReference>
<keyword evidence="1 10" id="KW-0436">Ligase</keyword>
<dbReference type="Gene3D" id="3.30.1330.100">
    <property type="entry name" value="CofE-like"/>
    <property type="match status" value="1"/>
</dbReference>
<evidence type="ECO:0000313" key="9">
    <source>
        <dbReference type="EMBL" id="RZN57674.1"/>
    </source>
</evidence>
<keyword evidence="3" id="KW-0547">Nucleotide-binding</keyword>
<dbReference type="EMBL" id="RXIH01000003">
    <property type="protein sequence ID" value="RZN57674.1"/>
    <property type="molecule type" value="Genomic_DNA"/>
</dbReference>
<evidence type="ECO:0000256" key="3">
    <source>
        <dbReference type="ARBA" id="ARBA00022741"/>
    </source>
</evidence>
<protein>
    <submittedName>
        <fullName evidence="10">Coenzyme F420-0:L-glutamate ligase</fullName>
        <ecNumber evidence="10">6.3.2.31</ecNumber>
    </submittedName>
</protein>
<evidence type="ECO:0000313" key="12">
    <source>
        <dbReference type="Proteomes" id="UP000317265"/>
    </source>
</evidence>
<evidence type="ECO:0000313" key="10">
    <source>
        <dbReference type="EMBL" id="TDA40350.1"/>
    </source>
</evidence>
<gene>
    <name evidence="10" type="primary">cofE</name>
    <name evidence="10" type="ORF">DSO09_00800</name>
    <name evidence="9" type="ORF">EF809_00620</name>
</gene>
<evidence type="ECO:0000259" key="8">
    <source>
        <dbReference type="Pfam" id="PF01996"/>
    </source>
</evidence>
<comment type="caution">
    <text evidence="10">The sequence shown here is derived from an EMBL/GenBank/DDBJ whole genome shotgun (WGS) entry which is preliminary data.</text>
</comment>
<feature type="domain" description="Coenzyme F420:L-glutamate ligase-like" evidence="8">
    <location>
        <begin position="6"/>
        <end position="222"/>
    </location>
</feature>
<evidence type="ECO:0000256" key="6">
    <source>
        <dbReference type="ARBA" id="ARBA00023134"/>
    </source>
</evidence>
<name>A0A523BIJ5_9CREN</name>